<evidence type="ECO:0000256" key="6">
    <source>
        <dbReference type="PROSITE-ProRule" id="PRU00169"/>
    </source>
</evidence>
<dbReference type="PROSITE" id="PS51755">
    <property type="entry name" value="OMPR_PHOB"/>
    <property type="match status" value="1"/>
</dbReference>
<evidence type="ECO:0000259" key="9">
    <source>
        <dbReference type="PROSITE" id="PS51755"/>
    </source>
</evidence>
<keyword evidence="3" id="KW-0805">Transcription regulation</keyword>
<evidence type="ECO:0000313" key="11">
    <source>
        <dbReference type="Proteomes" id="UP001174210"/>
    </source>
</evidence>
<keyword evidence="5" id="KW-0804">Transcription</keyword>
<evidence type="ECO:0000259" key="8">
    <source>
        <dbReference type="PROSITE" id="PS50110"/>
    </source>
</evidence>
<dbReference type="InterPro" id="IPR011006">
    <property type="entry name" value="CheY-like_superfamily"/>
</dbReference>
<feature type="modified residue" description="4-aspartylphosphate" evidence="6">
    <location>
        <position position="56"/>
    </location>
</feature>
<dbReference type="PANTHER" id="PTHR48111">
    <property type="entry name" value="REGULATOR OF RPOS"/>
    <property type="match status" value="1"/>
</dbReference>
<evidence type="ECO:0000256" key="7">
    <source>
        <dbReference type="PROSITE-ProRule" id="PRU01091"/>
    </source>
</evidence>
<dbReference type="SMART" id="SM00448">
    <property type="entry name" value="REC"/>
    <property type="match status" value="1"/>
</dbReference>
<dbReference type="SMART" id="SM00862">
    <property type="entry name" value="Trans_reg_C"/>
    <property type="match status" value="1"/>
</dbReference>
<reference evidence="10" key="1">
    <citation type="submission" date="2023-03" db="EMBL/GenBank/DDBJ databases">
        <title>MT1 and MT2 Draft Genomes of Novel Species.</title>
        <authorList>
            <person name="Venkateswaran K."/>
        </authorList>
    </citation>
    <scope>NUCLEOTIDE SEQUENCE</scope>
    <source>
        <strain evidence="10">F6_8S_P_1A</strain>
    </source>
</reference>
<dbReference type="PANTHER" id="PTHR48111:SF1">
    <property type="entry name" value="TWO-COMPONENT RESPONSE REGULATOR ORR33"/>
    <property type="match status" value="1"/>
</dbReference>
<dbReference type="Proteomes" id="UP001174210">
    <property type="component" value="Unassembled WGS sequence"/>
</dbReference>
<gene>
    <name evidence="10" type="ORF">P5G59_17415</name>
</gene>
<comment type="caution">
    <text evidence="10">The sequence shown here is derived from an EMBL/GenBank/DDBJ whole genome shotgun (WGS) entry which is preliminary data.</text>
</comment>
<dbReference type="RefSeq" id="WP_301220281.1">
    <property type="nucleotide sequence ID" value="NZ_JAROCB010000005.1"/>
</dbReference>
<protein>
    <submittedName>
        <fullName evidence="10">Response regulator transcription factor</fullName>
    </submittedName>
</protein>
<evidence type="ECO:0000256" key="1">
    <source>
        <dbReference type="ARBA" id="ARBA00022553"/>
    </source>
</evidence>
<dbReference type="Gene3D" id="3.40.50.2300">
    <property type="match status" value="1"/>
</dbReference>
<feature type="DNA-binding region" description="OmpR/PhoB-type" evidence="7">
    <location>
        <begin position="130"/>
        <end position="226"/>
    </location>
</feature>
<keyword evidence="1 6" id="KW-0597">Phosphoprotein</keyword>
<dbReference type="Gene3D" id="1.10.10.10">
    <property type="entry name" value="Winged helix-like DNA-binding domain superfamily/Winged helix DNA-binding domain"/>
    <property type="match status" value="1"/>
</dbReference>
<evidence type="ECO:0000256" key="3">
    <source>
        <dbReference type="ARBA" id="ARBA00023015"/>
    </source>
</evidence>
<dbReference type="Pfam" id="PF00072">
    <property type="entry name" value="Response_reg"/>
    <property type="match status" value="1"/>
</dbReference>
<name>A0ABT8J2V1_9MICO</name>
<dbReference type="EMBL" id="JAROCB010000005">
    <property type="protein sequence ID" value="MDN4598936.1"/>
    <property type="molecule type" value="Genomic_DNA"/>
</dbReference>
<keyword evidence="2" id="KW-0902">Two-component regulatory system</keyword>
<accession>A0ABT8J2V1</accession>
<keyword evidence="11" id="KW-1185">Reference proteome</keyword>
<dbReference type="InterPro" id="IPR036388">
    <property type="entry name" value="WH-like_DNA-bd_sf"/>
</dbReference>
<dbReference type="SUPFAM" id="SSF46894">
    <property type="entry name" value="C-terminal effector domain of the bipartite response regulators"/>
    <property type="match status" value="1"/>
</dbReference>
<dbReference type="Pfam" id="PF00486">
    <property type="entry name" value="Trans_reg_C"/>
    <property type="match status" value="1"/>
</dbReference>
<dbReference type="PROSITE" id="PS50110">
    <property type="entry name" value="RESPONSE_REGULATORY"/>
    <property type="match status" value="1"/>
</dbReference>
<evidence type="ECO:0000313" key="10">
    <source>
        <dbReference type="EMBL" id="MDN4598936.1"/>
    </source>
</evidence>
<evidence type="ECO:0000256" key="5">
    <source>
        <dbReference type="ARBA" id="ARBA00023163"/>
    </source>
</evidence>
<dbReference type="Gene3D" id="6.10.250.690">
    <property type="match status" value="1"/>
</dbReference>
<dbReference type="InterPro" id="IPR039420">
    <property type="entry name" value="WalR-like"/>
</dbReference>
<proteinExistence type="predicted"/>
<dbReference type="InterPro" id="IPR016032">
    <property type="entry name" value="Sig_transdc_resp-reg_C-effctor"/>
</dbReference>
<evidence type="ECO:0000256" key="4">
    <source>
        <dbReference type="ARBA" id="ARBA00023125"/>
    </source>
</evidence>
<feature type="domain" description="OmpR/PhoB-type" evidence="9">
    <location>
        <begin position="130"/>
        <end position="226"/>
    </location>
</feature>
<evidence type="ECO:0000256" key="2">
    <source>
        <dbReference type="ARBA" id="ARBA00023012"/>
    </source>
</evidence>
<organism evidence="10 11">
    <name type="scientific">Leifsonia virtsii</name>
    <dbReference type="NCBI Taxonomy" id="3035915"/>
    <lineage>
        <taxon>Bacteria</taxon>
        <taxon>Bacillati</taxon>
        <taxon>Actinomycetota</taxon>
        <taxon>Actinomycetes</taxon>
        <taxon>Micrococcales</taxon>
        <taxon>Microbacteriaceae</taxon>
        <taxon>Leifsonia</taxon>
    </lineage>
</organism>
<dbReference type="CDD" id="cd00383">
    <property type="entry name" value="trans_reg_C"/>
    <property type="match status" value="1"/>
</dbReference>
<dbReference type="SUPFAM" id="SSF52172">
    <property type="entry name" value="CheY-like"/>
    <property type="match status" value="1"/>
</dbReference>
<keyword evidence="4 7" id="KW-0238">DNA-binding</keyword>
<feature type="domain" description="Response regulatory" evidence="8">
    <location>
        <begin position="7"/>
        <end position="121"/>
    </location>
</feature>
<dbReference type="InterPro" id="IPR001789">
    <property type="entry name" value="Sig_transdc_resp-reg_receiver"/>
</dbReference>
<dbReference type="InterPro" id="IPR001867">
    <property type="entry name" value="OmpR/PhoB-type_DNA-bd"/>
</dbReference>
<sequence>MGEDRGLVLVVEDEPTIADLERLYLADGGFGVHIERDGGRALEAVARLRPVAIVLDIGIPGMDGLELCRTLRARGDWTPVVFVTARDDEVDRILGLELGADDYLTKPFSPRELVARVRALIRRASVPSGAPVRTIGTVVLDPLRRRVEVGGARVELTATEFDLLEHLMSQPGRVFTREQLLSSVWGVADYSSSRTVDVHVAQVRLKLGSAASVIHTVRGVGYSAAEQEA</sequence>